<evidence type="ECO:0008006" key="5">
    <source>
        <dbReference type="Google" id="ProtNLM"/>
    </source>
</evidence>
<evidence type="ECO:0000256" key="1">
    <source>
        <dbReference type="SAM" id="MobiDB-lite"/>
    </source>
</evidence>
<feature type="chain" id="PRO_5022678679" description="Carbohydrate-binding module family 67 protein" evidence="2">
    <location>
        <begin position="22"/>
        <end position="386"/>
    </location>
</feature>
<protein>
    <recommendedName>
        <fullName evidence="5">Carbohydrate-binding module family 67 protein</fullName>
    </recommendedName>
</protein>
<organism evidence="3 4">
    <name type="scientific">Crucibulum laeve</name>
    <dbReference type="NCBI Taxonomy" id="68775"/>
    <lineage>
        <taxon>Eukaryota</taxon>
        <taxon>Fungi</taxon>
        <taxon>Dikarya</taxon>
        <taxon>Basidiomycota</taxon>
        <taxon>Agaricomycotina</taxon>
        <taxon>Agaricomycetes</taxon>
        <taxon>Agaricomycetidae</taxon>
        <taxon>Agaricales</taxon>
        <taxon>Agaricineae</taxon>
        <taxon>Nidulariaceae</taxon>
        <taxon>Crucibulum</taxon>
    </lineage>
</organism>
<proteinExistence type="predicted"/>
<dbReference type="STRING" id="68775.A0A5C3LI91"/>
<evidence type="ECO:0000313" key="4">
    <source>
        <dbReference type="Proteomes" id="UP000308652"/>
    </source>
</evidence>
<feature type="compositionally biased region" description="Low complexity" evidence="1">
    <location>
        <begin position="367"/>
        <end position="386"/>
    </location>
</feature>
<dbReference type="EMBL" id="ML213673">
    <property type="protein sequence ID" value="TFK32500.1"/>
    <property type="molecule type" value="Genomic_DNA"/>
</dbReference>
<keyword evidence="4" id="KW-1185">Reference proteome</keyword>
<gene>
    <name evidence="3" type="ORF">BDQ12DRAFT_716373</name>
</gene>
<dbReference type="Gene3D" id="2.60.120.260">
    <property type="entry name" value="Galactose-binding domain-like"/>
    <property type="match status" value="2"/>
</dbReference>
<feature type="region of interest" description="Disordered" evidence="1">
    <location>
        <begin position="366"/>
        <end position="386"/>
    </location>
</feature>
<feature type="signal peptide" evidence="2">
    <location>
        <begin position="1"/>
        <end position="21"/>
    </location>
</feature>
<name>A0A5C3LI91_9AGAR</name>
<evidence type="ECO:0000256" key="2">
    <source>
        <dbReference type="SAM" id="SignalP"/>
    </source>
</evidence>
<accession>A0A5C3LI91</accession>
<keyword evidence="2" id="KW-0732">Signal</keyword>
<dbReference type="OrthoDB" id="10036721at2759"/>
<dbReference type="AlphaFoldDB" id="A0A5C3LI91"/>
<dbReference type="Proteomes" id="UP000308652">
    <property type="component" value="Unassembled WGS sequence"/>
</dbReference>
<sequence>MFKNSQALLLLLAICVGSVAAAVDFSASKWIWTPGRAPDGVTYPPGNSSFRRDYVAPAGKVPISANILMTVDNAYTLFVNGNKIGTGDTFTNAHRYCVRLSSCCNVFAISGQNYQPNLPGNAAGVLAAIQVRFSDGFTETIVSDSEWHAVTGMPAGFEQVAFDDSNWPAAFDEGPYPTTAPWNMPQYALTIPPATNGQNPTSPDLRTANWIWTNELDASGFAPLGGRAFRKTVSLPNGQLVDSATVVIVSDDEYTLYINGLVVGSGATYTAAQRWVVNFPPTSTVVIAVYAENTGGPAGLLAAVELESCDCTDNTFLVTDGSWKTTNGVPSGFIAPGFNDAAWSAARVEGPFGSAPWGQTTIATTNSAASPALPGAPSAPPASVVS</sequence>
<reference evidence="3 4" key="1">
    <citation type="journal article" date="2019" name="Nat. Ecol. Evol.">
        <title>Megaphylogeny resolves global patterns of mushroom evolution.</title>
        <authorList>
            <person name="Varga T."/>
            <person name="Krizsan K."/>
            <person name="Foldi C."/>
            <person name="Dima B."/>
            <person name="Sanchez-Garcia M."/>
            <person name="Sanchez-Ramirez S."/>
            <person name="Szollosi G.J."/>
            <person name="Szarkandi J.G."/>
            <person name="Papp V."/>
            <person name="Albert L."/>
            <person name="Andreopoulos W."/>
            <person name="Angelini C."/>
            <person name="Antonin V."/>
            <person name="Barry K.W."/>
            <person name="Bougher N.L."/>
            <person name="Buchanan P."/>
            <person name="Buyck B."/>
            <person name="Bense V."/>
            <person name="Catcheside P."/>
            <person name="Chovatia M."/>
            <person name="Cooper J."/>
            <person name="Damon W."/>
            <person name="Desjardin D."/>
            <person name="Finy P."/>
            <person name="Geml J."/>
            <person name="Haridas S."/>
            <person name="Hughes K."/>
            <person name="Justo A."/>
            <person name="Karasinski D."/>
            <person name="Kautmanova I."/>
            <person name="Kiss B."/>
            <person name="Kocsube S."/>
            <person name="Kotiranta H."/>
            <person name="LaButti K.M."/>
            <person name="Lechner B.E."/>
            <person name="Liimatainen K."/>
            <person name="Lipzen A."/>
            <person name="Lukacs Z."/>
            <person name="Mihaltcheva S."/>
            <person name="Morgado L.N."/>
            <person name="Niskanen T."/>
            <person name="Noordeloos M.E."/>
            <person name="Ohm R.A."/>
            <person name="Ortiz-Santana B."/>
            <person name="Ovrebo C."/>
            <person name="Racz N."/>
            <person name="Riley R."/>
            <person name="Savchenko A."/>
            <person name="Shiryaev A."/>
            <person name="Soop K."/>
            <person name="Spirin V."/>
            <person name="Szebenyi C."/>
            <person name="Tomsovsky M."/>
            <person name="Tulloss R.E."/>
            <person name="Uehling J."/>
            <person name="Grigoriev I.V."/>
            <person name="Vagvolgyi C."/>
            <person name="Papp T."/>
            <person name="Martin F.M."/>
            <person name="Miettinen O."/>
            <person name="Hibbett D.S."/>
            <person name="Nagy L.G."/>
        </authorList>
    </citation>
    <scope>NUCLEOTIDE SEQUENCE [LARGE SCALE GENOMIC DNA]</scope>
    <source>
        <strain evidence="3 4">CBS 166.37</strain>
    </source>
</reference>
<evidence type="ECO:0000313" key="3">
    <source>
        <dbReference type="EMBL" id="TFK32500.1"/>
    </source>
</evidence>